<dbReference type="PANTHER" id="PTHR11113">
    <property type="entry name" value="N-ACETYLGLUCOSAMINE-6-PHOSPHATE DEACETYLASE"/>
    <property type="match status" value="1"/>
</dbReference>
<gene>
    <name evidence="7" type="primary">nagA</name>
    <name evidence="7" type="ORF">ACFSUF_07160</name>
</gene>
<dbReference type="Proteomes" id="UP001597541">
    <property type="component" value="Unassembled WGS sequence"/>
</dbReference>
<dbReference type="InterPro" id="IPR032466">
    <property type="entry name" value="Metal_Hydrolase"/>
</dbReference>
<accession>A0ABW5PC90</accession>
<dbReference type="PIRSF" id="PIRSF038994">
    <property type="entry name" value="NagA"/>
    <property type="match status" value="1"/>
</dbReference>
<evidence type="ECO:0000259" key="6">
    <source>
        <dbReference type="Pfam" id="PF01979"/>
    </source>
</evidence>
<dbReference type="RefSeq" id="WP_377601518.1">
    <property type="nucleotide sequence ID" value="NZ_JBHUME010000005.1"/>
</dbReference>
<name>A0ABW5PC90_9BACL</name>
<dbReference type="CDD" id="cd00854">
    <property type="entry name" value="NagA"/>
    <property type="match status" value="1"/>
</dbReference>
<evidence type="ECO:0000256" key="4">
    <source>
        <dbReference type="ARBA" id="ARBA00023277"/>
    </source>
</evidence>
<dbReference type="EMBL" id="JBHUME010000005">
    <property type="protein sequence ID" value="MFD2612208.1"/>
    <property type="molecule type" value="Genomic_DNA"/>
</dbReference>
<dbReference type="Gene3D" id="2.30.40.10">
    <property type="entry name" value="Urease, subunit C, domain 1"/>
    <property type="match status" value="1"/>
</dbReference>
<dbReference type="PANTHER" id="PTHR11113:SF14">
    <property type="entry name" value="N-ACETYLGLUCOSAMINE-6-PHOSPHATE DEACETYLASE"/>
    <property type="match status" value="1"/>
</dbReference>
<dbReference type="EC" id="3.5.1.25" evidence="7"/>
<proteinExistence type="inferred from homology"/>
<keyword evidence="4 5" id="KW-0119">Carbohydrate metabolism</keyword>
<dbReference type="SUPFAM" id="SSF51338">
    <property type="entry name" value="Composite domain of metallo-dependent hydrolases"/>
    <property type="match status" value="1"/>
</dbReference>
<evidence type="ECO:0000256" key="2">
    <source>
        <dbReference type="ARBA" id="ARBA00022723"/>
    </source>
</evidence>
<evidence type="ECO:0000256" key="3">
    <source>
        <dbReference type="ARBA" id="ARBA00022801"/>
    </source>
</evidence>
<evidence type="ECO:0000313" key="8">
    <source>
        <dbReference type="Proteomes" id="UP001597541"/>
    </source>
</evidence>
<dbReference type="GO" id="GO:0008448">
    <property type="term" value="F:N-acetylglucosamine-6-phosphate deacetylase activity"/>
    <property type="evidence" value="ECO:0007669"/>
    <property type="project" value="UniProtKB-EC"/>
</dbReference>
<dbReference type="InterPro" id="IPR006680">
    <property type="entry name" value="Amidohydro-rel"/>
</dbReference>
<dbReference type="InterPro" id="IPR003764">
    <property type="entry name" value="GlcNAc_6-P_deAcase"/>
</dbReference>
<dbReference type="NCBIfam" id="TIGR00221">
    <property type="entry name" value="nagA"/>
    <property type="match status" value="1"/>
</dbReference>
<keyword evidence="8" id="KW-1185">Reference proteome</keyword>
<evidence type="ECO:0000256" key="1">
    <source>
        <dbReference type="ARBA" id="ARBA00010716"/>
    </source>
</evidence>
<evidence type="ECO:0000256" key="5">
    <source>
        <dbReference type="PIRNR" id="PIRNR038994"/>
    </source>
</evidence>
<reference evidence="8" key="1">
    <citation type="journal article" date="2019" name="Int. J. Syst. Evol. Microbiol.">
        <title>The Global Catalogue of Microorganisms (GCM) 10K type strain sequencing project: providing services to taxonomists for standard genome sequencing and annotation.</title>
        <authorList>
            <consortium name="The Broad Institute Genomics Platform"/>
            <consortium name="The Broad Institute Genome Sequencing Center for Infectious Disease"/>
            <person name="Wu L."/>
            <person name="Ma J."/>
        </authorList>
    </citation>
    <scope>NUCLEOTIDE SEQUENCE [LARGE SCALE GENOMIC DNA]</scope>
    <source>
        <strain evidence="8">KCTC 3950</strain>
    </source>
</reference>
<keyword evidence="2" id="KW-0479">Metal-binding</keyword>
<protein>
    <submittedName>
        <fullName evidence="7">N-acetylglucosamine-6-phosphate deacetylase</fullName>
        <ecNumber evidence="7">3.5.1.25</ecNumber>
    </submittedName>
</protein>
<comment type="similarity">
    <text evidence="1 5">Belongs to the metallo-dependent hydrolases superfamily. NagA family.</text>
</comment>
<dbReference type="SUPFAM" id="SSF51556">
    <property type="entry name" value="Metallo-dependent hydrolases"/>
    <property type="match status" value="1"/>
</dbReference>
<dbReference type="Pfam" id="PF01979">
    <property type="entry name" value="Amidohydro_1"/>
    <property type="match status" value="1"/>
</dbReference>
<feature type="domain" description="Amidohydrolase-related" evidence="6">
    <location>
        <begin position="59"/>
        <end position="391"/>
    </location>
</feature>
<dbReference type="InterPro" id="IPR011059">
    <property type="entry name" value="Metal-dep_hydrolase_composite"/>
</dbReference>
<keyword evidence="3 5" id="KW-0378">Hydrolase</keyword>
<evidence type="ECO:0000313" key="7">
    <source>
        <dbReference type="EMBL" id="MFD2612208.1"/>
    </source>
</evidence>
<dbReference type="Gene3D" id="3.20.20.140">
    <property type="entry name" value="Metal-dependent hydrolases"/>
    <property type="match status" value="1"/>
</dbReference>
<sequence>MTNRMLFINGEVYSESAVLPNGAVAVEDGKITAVYQSLEEISDDIRKQSELIDLNGALLLPGFIDVHVHGGGGFDTMKSSTEPGSIDGLSRFMASHGTTSFLPTTLTDEAGRLVEVVSEVSRAMSAGTGGADVLGVHLEGPFLNPIRSGAQNPDDMRTATKEELGRLLEASGETIRLITLAPELPGAMELIGYLTEKGVTVSIGHSDATYEIVQQAVAHGATHVTHLFNGMSPLHHREPGVAGSALMLDELTVELICDGLHVREELIGYVFRVKPKERVILVTDAMEAAGLPDGEYMLGKLPVVMKCNRVTLKEGGNLAGSALTMDQALRNALKFTGRTLEEILPALTLNPARQIGVNHRKGSILAGKDADFVVMGRNLELLQTYVRGHEVYHRSKTEV</sequence>
<comment type="caution">
    <text evidence="7">The sequence shown here is derived from an EMBL/GenBank/DDBJ whole genome shotgun (WGS) entry which is preliminary data.</text>
</comment>
<organism evidence="7 8">
    <name type="scientific">Paenibacillus gansuensis</name>
    <dbReference type="NCBI Taxonomy" id="306542"/>
    <lineage>
        <taxon>Bacteria</taxon>
        <taxon>Bacillati</taxon>
        <taxon>Bacillota</taxon>
        <taxon>Bacilli</taxon>
        <taxon>Bacillales</taxon>
        <taxon>Paenibacillaceae</taxon>
        <taxon>Paenibacillus</taxon>
    </lineage>
</organism>